<sequence length="65" mass="7744">MEPKFQKAFFAVFETVAKENGDSYFFSNRGNEGIRFFTIDSLEKNRIADGTTRWKPKIRRKFLFN</sequence>
<dbReference type="AlphaFoldDB" id="A0A8B3CSS2"/>
<evidence type="ECO:0000313" key="2">
    <source>
        <dbReference type="Proteomes" id="UP000266669"/>
    </source>
</evidence>
<comment type="caution">
    <text evidence="1">The sequence shown here is derived from an EMBL/GenBank/DDBJ whole genome shotgun (WGS) entry which is preliminary data.</text>
</comment>
<organism evidence="1 2">
    <name type="scientific">Leptospira stimsonii</name>
    <dbReference type="NCBI Taxonomy" id="2202203"/>
    <lineage>
        <taxon>Bacteria</taxon>
        <taxon>Pseudomonadati</taxon>
        <taxon>Spirochaetota</taxon>
        <taxon>Spirochaetia</taxon>
        <taxon>Leptospirales</taxon>
        <taxon>Leptospiraceae</taxon>
        <taxon>Leptospira</taxon>
    </lineage>
</organism>
<reference evidence="2" key="1">
    <citation type="submission" date="2018-05" db="EMBL/GenBank/DDBJ databases">
        <title>Leptospira yasudae sp. nov. and Leptospira stimsonii sp. nov., two pathogenic species of the genus Leptospira isolated from environmental sources.</title>
        <authorList>
            <person name="Casanovas-Massana A."/>
            <person name="Hamond C."/>
            <person name="Santos L.A."/>
            <person name="Hacker K.P."/>
            <person name="Balassiano I."/>
            <person name="Medeiros M.A."/>
            <person name="Reis M.G."/>
            <person name="Ko A.I."/>
            <person name="Wunder E.A."/>
        </authorList>
    </citation>
    <scope>NUCLEOTIDE SEQUENCE [LARGE SCALE GENOMIC DNA]</scope>
    <source>
        <strain evidence="2">AMB6-RJ</strain>
    </source>
</reference>
<dbReference type="Proteomes" id="UP000266669">
    <property type="component" value="Unassembled WGS sequence"/>
</dbReference>
<accession>A0A8B3CSS2</accession>
<gene>
    <name evidence="1" type="ORF">DLM78_04930</name>
</gene>
<name>A0A8B3CSS2_9LEPT</name>
<protein>
    <submittedName>
        <fullName evidence="1">Uncharacterized protein</fullName>
    </submittedName>
</protein>
<proteinExistence type="predicted"/>
<evidence type="ECO:0000313" key="1">
    <source>
        <dbReference type="EMBL" id="RHX88297.1"/>
    </source>
</evidence>
<dbReference type="EMBL" id="QHCS01000001">
    <property type="protein sequence ID" value="RHX88297.1"/>
    <property type="molecule type" value="Genomic_DNA"/>
</dbReference>